<organism evidence="2 3">
    <name type="scientific">Coniella lustricola</name>
    <dbReference type="NCBI Taxonomy" id="2025994"/>
    <lineage>
        <taxon>Eukaryota</taxon>
        <taxon>Fungi</taxon>
        <taxon>Dikarya</taxon>
        <taxon>Ascomycota</taxon>
        <taxon>Pezizomycotina</taxon>
        <taxon>Sordariomycetes</taxon>
        <taxon>Sordariomycetidae</taxon>
        <taxon>Diaporthales</taxon>
        <taxon>Schizoparmaceae</taxon>
        <taxon>Coniella</taxon>
    </lineage>
</organism>
<evidence type="ECO:0000313" key="3">
    <source>
        <dbReference type="Proteomes" id="UP000241462"/>
    </source>
</evidence>
<feature type="compositionally biased region" description="Polar residues" evidence="1">
    <location>
        <begin position="326"/>
        <end position="339"/>
    </location>
</feature>
<feature type="compositionally biased region" description="Low complexity" evidence="1">
    <location>
        <begin position="340"/>
        <end position="357"/>
    </location>
</feature>
<feature type="compositionally biased region" description="Basic and acidic residues" evidence="1">
    <location>
        <begin position="316"/>
        <end position="325"/>
    </location>
</feature>
<dbReference type="InterPro" id="IPR025204">
    <property type="entry name" value="CENP-L"/>
</dbReference>
<gene>
    <name evidence="2" type="ORF">BD289DRAFT_345492</name>
</gene>
<feature type="region of interest" description="Disordered" evidence="1">
    <location>
        <begin position="87"/>
        <end position="111"/>
    </location>
</feature>
<feature type="non-terminal residue" evidence="2">
    <location>
        <position position="413"/>
    </location>
</feature>
<evidence type="ECO:0000256" key="1">
    <source>
        <dbReference type="SAM" id="MobiDB-lite"/>
    </source>
</evidence>
<dbReference type="InParanoid" id="A0A2T3A418"/>
<proteinExistence type="predicted"/>
<dbReference type="Proteomes" id="UP000241462">
    <property type="component" value="Unassembled WGS sequence"/>
</dbReference>
<protein>
    <submittedName>
        <fullName evidence="2">Kinetochore complex Sim4 subunit Fta1-domain-containing protein</fullName>
    </submittedName>
</protein>
<dbReference type="Pfam" id="PF13092">
    <property type="entry name" value="CENP-L"/>
    <property type="match status" value="1"/>
</dbReference>
<accession>A0A2T3A418</accession>
<reference evidence="2 3" key="1">
    <citation type="journal article" date="2018" name="Mycol. Prog.">
        <title>Coniella lustricola, a new species from submerged detritus.</title>
        <authorList>
            <person name="Raudabaugh D.B."/>
            <person name="Iturriaga T."/>
            <person name="Carver A."/>
            <person name="Mondo S."/>
            <person name="Pangilinan J."/>
            <person name="Lipzen A."/>
            <person name="He G."/>
            <person name="Amirebrahimi M."/>
            <person name="Grigoriev I.V."/>
            <person name="Miller A.N."/>
        </authorList>
    </citation>
    <scope>NUCLEOTIDE SEQUENCE [LARGE SCALE GENOMIC DNA]</scope>
    <source>
        <strain evidence="2 3">B22-T-1</strain>
    </source>
</reference>
<dbReference type="AlphaFoldDB" id="A0A2T3A418"/>
<sequence length="413" mass="44697">PPFLNTSFSTHRVSPLHIGAETLSQERLNVLSQRLRDLLVGDVVRGVEVGLDRAPDDGAMRRAGALESVAIGWVRLESLAGKYIGGESNGDANEDPDSSTSTVEAEAPPGRRRALQISMQYENTECAALLLPTLRDKSAAGGAVGDDSSILSAPGLNKPAKNDPRFLHLPLLLLRMPAPLKSVMTEFISRTFDCRISSLSLGTRSLVGALERWIRSSKIPTEGRFAKDIALTLGFHVPAIIPPRTAKLRSDGQGQVEDNDVAQATQIGIKTIDVVIPNRDLKRFLRAGERSEPQLTGAPADTTAIDTYGPVKRRKLGGDKDEESWTWRSDSTTATGNKHSSSSLSSSSLPTDDSSSSINTATAQDRQQRQPFIEALAKYLQKHLALDLFHPAVRVTKIACGGFVLSESRVKIF</sequence>
<name>A0A2T3A418_9PEZI</name>
<evidence type="ECO:0000313" key="2">
    <source>
        <dbReference type="EMBL" id="PSR82382.1"/>
    </source>
</evidence>
<feature type="non-terminal residue" evidence="2">
    <location>
        <position position="1"/>
    </location>
</feature>
<keyword evidence="3" id="KW-1185">Reference proteome</keyword>
<dbReference type="EMBL" id="KZ678479">
    <property type="protein sequence ID" value="PSR82382.1"/>
    <property type="molecule type" value="Genomic_DNA"/>
</dbReference>
<dbReference type="OrthoDB" id="8864979at2759"/>
<feature type="region of interest" description="Disordered" evidence="1">
    <location>
        <begin position="290"/>
        <end position="367"/>
    </location>
</feature>